<protein>
    <recommendedName>
        <fullName evidence="1">HTH marR-type domain-containing protein</fullName>
    </recommendedName>
</protein>
<proteinExistence type="predicted"/>
<organism evidence="2">
    <name type="scientific">Methylobacterium bullatum</name>
    <dbReference type="NCBI Taxonomy" id="570505"/>
    <lineage>
        <taxon>Bacteria</taxon>
        <taxon>Pseudomonadati</taxon>
        <taxon>Pseudomonadota</taxon>
        <taxon>Alphaproteobacteria</taxon>
        <taxon>Hyphomicrobiales</taxon>
        <taxon>Methylobacteriaceae</taxon>
        <taxon>Methylobacterium</taxon>
    </lineage>
</organism>
<evidence type="ECO:0000313" key="2">
    <source>
        <dbReference type="EMBL" id="CAA2101244.1"/>
    </source>
</evidence>
<dbReference type="PANTHER" id="PTHR33164">
    <property type="entry name" value="TRANSCRIPTIONAL REGULATOR, MARR FAMILY"/>
    <property type="match status" value="1"/>
</dbReference>
<feature type="domain" description="HTH marR-type" evidence="1">
    <location>
        <begin position="8"/>
        <end position="139"/>
    </location>
</feature>
<dbReference type="PANTHER" id="PTHR33164:SF105">
    <property type="entry name" value="TRANSCRIPTIONAL REPRESSOR PROTEIN-RELATED"/>
    <property type="match status" value="1"/>
</dbReference>
<dbReference type="PROSITE" id="PS50995">
    <property type="entry name" value="HTH_MARR_2"/>
    <property type="match status" value="1"/>
</dbReference>
<dbReference type="EMBL" id="LR743504">
    <property type="protein sequence ID" value="CAA2101244.1"/>
    <property type="molecule type" value="Genomic_DNA"/>
</dbReference>
<accession>A0A679IRB4</accession>
<evidence type="ECO:0000259" key="1">
    <source>
        <dbReference type="PROSITE" id="PS50995"/>
    </source>
</evidence>
<reference evidence="2" key="1">
    <citation type="submission" date="2019-12" db="EMBL/GenBank/DDBJ databases">
        <authorList>
            <person name="Cremers G."/>
        </authorList>
    </citation>
    <scope>NUCLEOTIDE SEQUENCE</scope>
    <source>
        <strain evidence="2">Mbul1</strain>
    </source>
</reference>
<dbReference type="GO" id="GO:0006950">
    <property type="term" value="P:response to stress"/>
    <property type="evidence" value="ECO:0007669"/>
    <property type="project" value="TreeGrafter"/>
</dbReference>
<dbReference type="InterPro" id="IPR000835">
    <property type="entry name" value="HTH_MarR-typ"/>
</dbReference>
<dbReference type="InterPro" id="IPR036388">
    <property type="entry name" value="WH-like_DNA-bd_sf"/>
</dbReference>
<dbReference type="AlphaFoldDB" id="A0A679IRB4"/>
<dbReference type="SMART" id="SM00347">
    <property type="entry name" value="HTH_MARR"/>
    <property type="match status" value="1"/>
</dbReference>
<sequence length="141" mass="15454">MDHPVPVSQCHCLALRQAARRLTQHYDQHLAPTGLRTSQYGLLRGLARVGPVSINGFAEIMVMDRTTMGRALHPLVRDGLIAAGPGPDGRTRSLTITEAGQRRIAEALPFWERAQQTFEECYGAVPAGDLRRAAERLALSV</sequence>
<dbReference type="Pfam" id="PF12802">
    <property type="entry name" value="MarR_2"/>
    <property type="match status" value="1"/>
</dbReference>
<name>A0A679IRB4_9HYPH</name>
<dbReference type="InterPro" id="IPR039422">
    <property type="entry name" value="MarR/SlyA-like"/>
</dbReference>
<dbReference type="Gene3D" id="1.10.10.10">
    <property type="entry name" value="Winged helix-like DNA-binding domain superfamily/Winged helix DNA-binding domain"/>
    <property type="match status" value="1"/>
</dbReference>
<dbReference type="SUPFAM" id="SSF46785">
    <property type="entry name" value="Winged helix' DNA-binding domain"/>
    <property type="match status" value="1"/>
</dbReference>
<gene>
    <name evidence="2" type="ORF">MBUL_01079</name>
</gene>
<dbReference type="InterPro" id="IPR036390">
    <property type="entry name" value="WH_DNA-bd_sf"/>
</dbReference>
<dbReference type="GO" id="GO:0003700">
    <property type="term" value="F:DNA-binding transcription factor activity"/>
    <property type="evidence" value="ECO:0007669"/>
    <property type="project" value="InterPro"/>
</dbReference>